<dbReference type="GO" id="GO:0006226">
    <property type="term" value="P:dUMP biosynthetic process"/>
    <property type="evidence" value="ECO:0007669"/>
    <property type="project" value="InterPro"/>
</dbReference>
<dbReference type="CDD" id="cd07557">
    <property type="entry name" value="trimeric_dUTPase"/>
    <property type="match status" value="1"/>
</dbReference>
<dbReference type="EMBL" id="BK064844">
    <property type="protein sequence ID" value="DBA59428.1"/>
    <property type="molecule type" value="Genomic_DNA"/>
</dbReference>
<evidence type="ECO:0000256" key="5">
    <source>
        <dbReference type="SAM" id="MobiDB-lite"/>
    </source>
</evidence>
<comment type="similarity">
    <text evidence="1">Belongs to the dUTPase family.</text>
</comment>
<evidence type="ECO:0000256" key="4">
    <source>
        <dbReference type="ARBA" id="ARBA00023080"/>
    </source>
</evidence>
<dbReference type="PANTHER" id="PTHR11241">
    <property type="entry name" value="DEOXYURIDINE 5'-TRIPHOSPHATE NUCLEOTIDOHYDROLASE"/>
    <property type="match status" value="1"/>
</dbReference>
<reference evidence="7" key="1">
    <citation type="submission" date="2023-06" db="EMBL/GenBank/DDBJ databases">
        <authorList>
            <person name="Mercer L.K."/>
            <person name="Harding E.F."/>
            <person name="Sridhar T."/>
            <person name="White P.A."/>
        </authorList>
    </citation>
    <scope>NUCLEOTIDE SEQUENCE</scope>
</reference>
<keyword evidence="3" id="KW-0378">Hydrolase</keyword>
<name>A0AB33V6P6_9VIRU</name>
<feature type="domain" description="dUTPase-like" evidence="6">
    <location>
        <begin position="23"/>
        <end position="144"/>
    </location>
</feature>
<keyword evidence="4" id="KW-0546">Nucleotide metabolism</keyword>
<dbReference type="Pfam" id="PF00692">
    <property type="entry name" value="dUTPase"/>
    <property type="match status" value="1"/>
</dbReference>
<organism evidence="7">
    <name type="scientific">Latid herpesvirus 1</name>
    <dbReference type="NCBI Taxonomy" id="3096545"/>
    <lineage>
        <taxon>Viruses</taxon>
        <taxon>Duplodnaviria</taxon>
        <taxon>Heunggongvirae</taxon>
        <taxon>Peploviricota</taxon>
        <taxon>Herviviricetes</taxon>
        <taxon>Herpesvirales</taxon>
    </lineage>
</organism>
<feature type="region of interest" description="Disordered" evidence="5">
    <location>
        <begin position="134"/>
        <end position="187"/>
    </location>
</feature>
<evidence type="ECO:0000256" key="3">
    <source>
        <dbReference type="ARBA" id="ARBA00022801"/>
    </source>
</evidence>
<dbReference type="InterPro" id="IPR008181">
    <property type="entry name" value="dUTPase"/>
</dbReference>
<feature type="region of interest" description="Disordered" evidence="5">
    <location>
        <begin position="214"/>
        <end position="233"/>
    </location>
</feature>
<reference evidence="7" key="2">
    <citation type="journal article" date="2024" name="Virology">
        <title>Novel viruses discovered in metatranscriptomic analysis of farmed barramundi in Asia and Australia.</title>
        <authorList>
            <person name="Mercer L.K."/>
            <person name="Harding E.F."/>
            <person name="Sridhar T."/>
            <person name="White P.A."/>
        </authorList>
    </citation>
    <scope>NUCLEOTIDE SEQUENCE</scope>
</reference>
<accession>A0AB33V6P6</accession>
<evidence type="ECO:0000313" key="7">
    <source>
        <dbReference type="EMBL" id="DBA59428.1"/>
    </source>
</evidence>
<dbReference type="PANTHER" id="PTHR11241:SF0">
    <property type="entry name" value="DEOXYURIDINE 5'-TRIPHOSPHATE NUCLEOTIDOHYDROLASE"/>
    <property type="match status" value="1"/>
</dbReference>
<dbReference type="GO" id="GO:0046081">
    <property type="term" value="P:dUTP catabolic process"/>
    <property type="evidence" value="ECO:0007669"/>
    <property type="project" value="InterPro"/>
</dbReference>
<dbReference type="GO" id="GO:0004170">
    <property type="term" value="F:dUTP diphosphatase activity"/>
    <property type="evidence" value="ECO:0007669"/>
    <property type="project" value="UniProtKB-EC"/>
</dbReference>
<evidence type="ECO:0000259" key="6">
    <source>
        <dbReference type="Pfam" id="PF00692"/>
    </source>
</evidence>
<sequence length="253" mass="26716">MTMAFPKIEVAVFPGFERVPAVRLPRVATEGSAGLDLSPCRSYLCKEGEPIKLDTGLAIAIPTGYVGLILPRSSMMHAFTTTGVLDSDYRGHVKLLINPLTDFCCEGGVPIAQLVVIPCINCAIHVPFSTMGKTSRGTGGFGSTSVSPTTPSPAPSPAPLYHGPGVAGPPPPPRGRVQGGAVPPPASRGQYLGFSDVSYAPRSAAAAEQPLFQFPGLRNPVPEPEPEPEIMEQKPISTMRRVRSFARKNKSGE</sequence>
<evidence type="ECO:0000256" key="2">
    <source>
        <dbReference type="ARBA" id="ARBA00012379"/>
    </source>
</evidence>
<dbReference type="InterPro" id="IPR036157">
    <property type="entry name" value="dUTPase-like_sf"/>
</dbReference>
<dbReference type="Gene3D" id="2.70.40.10">
    <property type="match status" value="1"/>
</dbReference>
<dbReference type="InterPro" id="IPR033704">
    <property type="entry name" value="dUTPase_trimeric"/>
</dbReference>
<dbReference type="EC" id="3.6.1.23" evidence="2"/>
<dbReference type="SMR" id="A0AB33V6P6"/>
<protein>
    <recommendedName>
        <fullName evidence="2">dUTP diphosphatase</fullName>
        <ecNumber evidence="2">3.6.1.23</ecNumber>
    </recommendedName>
</protein>
<dbReference type="GO" id="GO:0000287">
    <property type="term" value="F:magnesium ion binding"/>
    <property type="evidence" value="ECO:0007669"/>
    <property type="project" value="InterPro"/>
</dbReference>
<evidence type="ECO:0000256" key="1">
    <source>
        <dbReference type="ARBA" id="ARBA00006581"/>
    </source>
</evidence>
<proteinExistence type="inferred from homology"/>
<dbReference type="InterPro" id="IPR029054">
    <property type="entry name" value="dUTPase-like"/>
</dbReference>
<dbReference type="SUPFAM" id="SSF51283">
    <property type="entry name" value="dUTPase-like"/>
    <property type="match status" value="1"/>
</dbReference>